<dbReference type="PROSITE" id="PS51987">
    <property type="entry name" value="GS_CATALYTIC"/>
    <property type="match status" value="1"/>
</dbReference>
<dbReference type="InterPro" id="IPR008146">
    <property type="entry name" value="Gln_synth_cat_dom"/>
</dbReference>
<dbReference type="PROSITE" id="PS51986">
    <property type="entry name" value="GS_BETA_GRASP"/>
    <property type="match status" value="1"/>
</dbReference>
<reference evidence="11" key="1">
    <citation type="journal article" date="2020" name="Nature">
        <title>Giant virus diversity and host interactions through global metagenomics.</title>
        <authorList>
            <person name="Schulz F."/>
            <person name="Roux S."/>
            <person name="Paez-Espino D."/>
            <person name="Jungbluth S."/>
            <person name="Walsh D.A."/>
            <person name="Denef V.J."/>
            <person name="McMahon K.D."/>
            <person name="Konstantinidis K.T."/>
            <person name="Eloe-Fadrosh E.A."/>
            <person name="Kyrpides N.C."/>
            <person name="Woyke T."/>
        </authorList>
    </citation>
    <scope>NUCLEOTIDE SEQUENCE</scope>
    <source>
        <strain evidence="11">GVMAG-M-3300023184-191</strain>
    </source>
</reference>
<dbReference type="PANTHER" id="PTHR20852:SF57">
    <property type="entry name" value="GLUTAMINE SYNTHETASE 2 CYTOPLASMIC"/>
    <property type="match status" value="1"/>
</dbReference>
<dbReference type="AlphaFoldDB" id="A0A6C0I532"/>
<dbReference type="GO" id="GO:0004356">
    <property type="term" value="F:glutamine synthetase activity"/>
    <property type="evidence" value="ECO:0007669"/>
    <property type="project" value="UniProtKB-EC"/>
</dbReference>
<dbReference type="SMART" id="SM01230">
    <property type="entry name" value="Gln-synt_C"/>
    <property type="match status" value="1"/>
</dbReference>
<proteinExistence type="inferred from homology"/>
<keyword evidence="5" id="KW-0436">Ligase</keyword>
<dbReference type="GO" id="GO:0005737">
    <property type="term" value="C:cytoplasm"/>
    <property type="evidence" value="ECO:0007669"/>
    <property type="project" value="UniProtKB-SubCell"/>
</dbReference>
<protein>
    <recommendedName>
        <fullName evidence="3">glutamine synthetase</fullName>
        <ecNumber evidence="3">6.3.1.2</ecNumber>
    </recommendedName>
</protein>
<accession>A0A6C0I532</accession>
<evidence type="ECO:0000256" key="2">
    <source>
        <dbReference type="ARBA" id="ARBA00009897"/>
    </source>
</evidence>
<dbReference type="InterPro" id="IPR027302">
    <property type="entry name" value="Gln_synth_N_conserv_site"/>
</dbReference>
<evidence type="ECO:0000256" key="8">
    <source>
        <dbReference type="ARBA" id="ARBA00049436"/>
    </source>
</evidence>
<dbReference type="GO" id="GO:0006542">
    <property type="term" value="P:glutamine biosynthetic process"/>
    <property type="evidence" value="ECO:0007669"/>
    <property type="project" value="InterPro"/>
</dbReference>
<evidence type="ECO:0000256" key="5">
    <source>
        <dbReference type="ARBA" id="ARBA00022598"/>
    </source>
</evidence>
<dbReference type="InterPro" id="IPR027303">
    <property type="entry name" value="Gln_synth_gly_rich_site"/>
</dbReference>
<feature type="domain" description="GS beta-grasp" evidence="9">
    <location>
        <begin position="3"/>
        <end position="91"/>
    </location>
</feature>
<evidence type="ECO:0000259" key="10">
    <source>
        <dbReference type="PROSITE" id="PS51987"/>
    </source>
</evidence>
<dbReference type="SUPFAM" id="SSF54368">
    <property type="entry name" value="Glutamine synthetase, N-terminal domain"/>
    <property type="match status" value="1"/>
</dbReference>
<evidence type="ECO:0000256" key="3">
    <source>
        <dbReference type="ARBA" id="ARBA00012937"/>
    </source>
</evidence>
<dbReference type="PROSITE" id="PS00181">
    <property type="entry name" value="GLNA_ATP"/>
    <property type="match status" value="1"/>
</dbReference>
<dbReference type="PROSITE" id="PS00180">
    <property type="entry name" value="GLNA_1"/>
    <property type="match status" value="1"/>
</dbReference>
<keyword evidence="7" id="KW-0067">ATP-binding</keyword>
<keyword evidence="6" id="KW-0547">Nucleotide-binding</keyword>
<evidence type="ECO:0000256" key="7">
    <source>
        <dbReference type="ARBA" id="ARBA00022840"/>
    </source>
</evidence>
<dbReference type="Gene3D" id="3.10.20.70">
    <property type="entry name" value="Glutamine synthetase, N-terminal domain"/>
    <property type="match status" value="1"/>
</dbReference>
<comment type="subcellular location">
    <subcellularLocation>
        <location evidence="1">Cytoplasm</location>
    </subcellularLocation>
</comment>
<dbReference type="InterPro" id="IPR014746">
    <property type="entry name" value="Gln_synth/guanido_kin_cat_dom"/>
</dbReference>
<dbReference type="EMBL" id="MN740103">
    <property type="protein sequence ID" value="QHT87899.1"/>
    <property type="molecule type" value="Genomic_DNA"/>
</dbReference>
<evidence type="ECO:0000256" key="6">
    <source>
        <dbReference type="ARBA" id="ARBA00022741"/>
    </source>
</evidence>
<dbReference type="Pfam" id="PF00120">
    <property type="entry name" value="Gln-synt_C"/>
    <property type="match status" value="1"/>
</dbReference>
<comment type="similarity">
    <text evidence="2">Belongs to the glutamine synthetase family.</text>
</comment>
<keyword evidence="4" id="KW-0963">Cytoplasm</keyword>
<dbReference type="Pfam" id="PF03951">
    <property type="entry name" value="Gln-synt_N"/>
    <property type="match status" value="1"/>
</dbReference>
<evidence type="ECO:0000256" key="4">
    <source>
        <dbReference type="ARBA" id="ARBA00022490"/>
    </source>
</evidence>
<dbReference type="GO" id="GO:0005524">
    <property type="term" value="F:ATP binding"/>
    <property type="evidence" value="ECO:0007669"/>
    <property type="project" value="UniProtKB-KW"/>
</dbReference>
<comment type="catalytic activity">
    <reaction evidence="8">
        <text>L-glutamate + NH4(+) + ATP = L-glutamine + ADP + phosphate + H(+)</text>
        <dbReference type="Rhea" id="RHEA:16169"/>
        <dbReference type="ChEBI" id="CHEBI:15378"/>
        <dbReference type="ChEBI" id="CHEBI:28938"/>
        <dbReference type="ChEBI" id="CHEBI:29985"/>
        <dbReference type="ChEBI" id="CHEBI:30616"/>
        <dbReference type="ChEBI" id="CHEBI:43474"/>
        <dbReference type="ChEBI" id="CHEBI:58359"/>
        <dbReference type="ChEBI" id="CHEBI:456216"/>
        <dbReference type="EC" id="6.3.1.2"/>
    </reaction>
</comment>
<dbReference type="SUPFAM" id="SSF55931">
    <property type="entry name" value="Glutamine synthetase/guanido kinase"/>
    <property type="match status" value="1"/>
</dbReference>
<dbReference type="InterPro" id="IPR050292">
    <property type="entry name" value="Glutamine_Synthetase"/>
</dbReference>
<dbReference type="InterPro" id="IPR036651">
    <property type="entry name" value="Gln_synt_N_sf"/>
</dbReference>
<evidence type="ECO:0000256" key="1">
    <source>
        <dbReference type="ARBA" id="ARBA00004496"/>
    </source>
</evidence>
<dbReference type="FunFam" id="3.30.590.10:FF:000011">
    <property type="entry name" value="Glutamine synthetase"/>
    <property type="match status" value="1"/>
</dbReference>
<dbReference type="EC" id="6.3.1.2" evidence="3"/>
<sequence length="363" mass="39813">MKCILEYVWIDAAGGMRSKTRVVKLDESISCVTSDPGRWEWSFDGSSTGQATGTDSDVLIRPVALYANPFHNNSSMVEAWLVLCDCYNKDGTTPHATNARVQCAQTETACAAEEPLFGIEQEYVLFECPMEIPYQWAGAADPGCGGQGPYYCGVGGDRCFGRKIVDQHLRACLHAGIEICGTNAEVMASQWEFQVGPLPATQVSDQLWMARYILQRITEEHGCCATFHPKPMRTWNGSGGHTNFSTAAMRGSNTESMRGSNTDAMDAIVSACTKLQANHAAHMVVYGEFNDARMTGLHETSSMHECTWGVSDRGRSIRIPRHVANQGYGYLEDRRPAANLDPYIVTERIMRTCLITIAGPGGK</sequence>
<name>A0A6C0I532_9ZZZZ</name>
<dbReference type="PANTHER" id="PTHR20852">
    <property type="entry name" value="GLUTAMINE SYNTHETASE"/>
    <property type="match status" value="1"/>
</dbReference>
<feature type="domain" description="GS catalytic" evidence="10">
    <location>
        <begin position="94"/>
        <end position="363"/>
    </location>
</feature>
<organism evidence="11">
    <name type="scientific">viral metagenome</name>
    <dbReference type="NCBI Taxonomy" id="1070528"/>
    <lineage>
        <taxon>unclassified sequences</taxon>
        <taxon>metagenomes</taxon>
        <taxon>organismal metagenomes</taxon>
    </lineage>
</organism>
<evidence type="ECO:0000259" key="9">
    <source>
        <dbReference type="PROSITE" id="PS51986"/>
    </source>
</evidence>
<dbReference type="InterPro" id="IPR008147">
    <property type="entry name" value="Gln_synt_N"/>
</dbReference>
<dbReference type="Gene3D" id="3.30.590.10">
    <property type="entry name" value="Glutamine synthetase/guanido kinase, catalytic domain"/>
    <property type="match status" value="1"/>
</dbReference>
<evidence type="ECO:0000313" key="11">
    <source>
        <dbReference type="EMBL" id="QHT87899.1"/>
    </source>
</evidence>